<dbReference type="OrthoDB" id="9802676at2"/>
<feature type="binding site" evidence="8">
    <location>
        <position position="64"/>
    </location>
    <ligand>
        <name>Zn(2+)</name>
        <dbReference type="ChEBI" id="CHEBI:29105"/>
        <note>catalytic</note>
    </ligand>
</feature>
<comment type="similarity">
    <text evidence="1">Belongs to the cytidine and deoxycytidylate deaminase family. ADAT2 subfamily.</text>
</comment>
<dbReference type="Gene3D" id="3.40.140.10">
    <property type="entry name" value="Cytidine Deaminase, domain 2"/>
    <property type="match status" value="1"/>
</dbReference>
<dbReference type="HOGENOM" id="CLU_025810_3_2_7"/>
<gene>
    <name evidence="8" type="primary">tadA</name>
    <name evidence="10" type="ordered locus">DaAHT2_0309</name>
</gene>
<organism evidence="10 11">
    <name type="scientific">Desulfurivibrio alkaliphilus (strain DSM 19089 / UNIQEM U267 / AHT2)</name>
    <dbReference type="NCBI Taxonomy" id="589865"/>
    <lineage>
        <taxon>Bacteria</taxon>
        <taxon>Pseudomonadati</taxon>
        <taxon>Thermodesulfobacteriota</taxon>
        <taxon>Desulfobulbia</taxon>
        <taxon>Desulfobulbales</taxon>
        <taxon>Desulfobulbaceae</taxon>
        <taxon>Desulfurivibrio</taxon>
    </lineage>
</organism>
<dbReference type="Proteomes" id="UP000001508">
    <property type="component" value="Chromosome"/>
</dbReference>
<dbReference type="PROSITE" id="PS51747">
    <property type="entry name" value="CYT_DCMP_DEAMINASES_2"/>
    <property type="match status" value="1"/>
</dbReference>
<evidence type="ECO:0000256" key="4">
    <source>
        <dbReference type="ARBA" id="ARBA00022723"/>
    </source>
</evidence>
<dbReference type="GO" id="GO:0002100">
    <property type="term" value="P:tRNA wobble adenosine to inosine editing"/>
    <property type="evidence" value="ECO:0007669"/>
    <property type="project" value="UniProtKB-UniRule"/>
</dbReference>
<dbReference type="Pfam" id="PF14437">
    <property type="entry name" value="MafB19-deam"/>
    <property type="match status" value="1"/>
</dbReference>
<comment type="subunit">
    <text evidence="2 8">Homodimer.</text>
</comment>
<dbReference type="AlphaFoldDB" id="D6Z6R1"/>
<dbReference type="NCBIfam" id="NF008113">
    <property type="entry name" value="PRK10860.1"/>
    <property type="match status" value="1"/>
</dbReference>
<dbReference type="HAMAP" id="MF_00972">
    <property type="entry name" value="tRNA_aden_deaminase"/>
    <property type="match status" value="1"/>
</dbReference>
<evidence type="ECO:0000313" key="11">
    <source>
        <dbReference type="Proteomes" id="UP000001508"/>
    </source>
</evidence>
<dbReference type="InterPro" id="IPR016193">
    <property type="entry name" value="Cytidine_deaminase-like"/>
</dbReference>
<dbReference type="InterPro" id="IPR028883">
    <property type="entry name" value="tRNA_aden_deaminase"/>
</dbReference>
<dbReference type="EMBL" id="CP001940">
    <property type="protein sequence ID" value="ADH85020.1"/>
    <property type="molecule type" value="Genomic_DNA"/>
</dbReference>
<keyword evidence="5 8" id="KW-0378">Hydrolase</keyword>
<feature type="active site" description="Proton donor" evidence="8">
    <location>
        <position position="66"/>
    </location>
</feature>
<dbReference type="KEGG" id="dak:DaAHT2_0309"/>
<evidence type="ECO:0000256" key="8">
    <source>
        <dbReference type="HAMAP-Rule" id="MF_00972"/>
    </source>
</evidence>
<dbReference type="RefSeq" id="WP_013162551.1">
    <property type="nucleotide sequence ID" value="NC_014216.1"/>
</dbReference>
<evidence type="ECO:0000259" key="9">
    <source>
        <dbReference type="PROSITE" id="PS51747"/>
    </source>
</evidence>
<comment type="catalytic activity">
    <reaction evidence="7 8">
        <text>adenosine(34) in tRNA + H2O + H(+) = inosine(34) in tRNA + NH4(+)</text>
        <dbReference type="Rhea" id="RHEA:43168"/>
        <dbReference type="Rhea" id="RHEA-COMP:10373"/>
        <dbReference type="Rhea" id="RHEA-COMP:10374"/>
        <dbReference type="ChEBI" id="CHEBI:15377"/>
        <dbReference type="ChEBI" id="CHEBI:15378"/>
        <dbReference type="ChEBI" id="CHEBI:28938"/>
        <dbReference type="ChEBI" id="CHEBI:74411"/>
        <dbReference type="ChEBI" id="CHEBI:82852"/>
        <dbReference type="EC" id="3.5.4.33"/>
    </reaction>
</comment>
<dbReference type="PROSITE" id="PS00903">
    <property type="entry name" value="CYT_DCMP_DEAMINASES_1"/>
    <property type="match status" value="1"/>
</dbReference>
<dbReference type="InterPro" id="IPR002125">
    <property type="entry name" value="CMP_dCMP_dom"/>
</dbReference>
<evidence type="ECO:0000256" key="3">
    <source>
        <dbReference type="ARBA" id="ARBA00022694"/>
    </source>
</evidence>
<evidence type="ECO:0000256" key="1">
    <source>
        <dbReference type="ARBA" id="ARBA00010669"/>
    </source>
</evidence>
<dbReference type="PANTHER" id="PTHR11079">
    <property type="entry name" value="CYTOSINE DEAMINASE FAMILY MEMBER"/>
    <property type="match status" value="1"/>
</dbReference>
<dbReference type="InParanoid" id="D6Z6R1"/>
<dbReference type="InterPro" id="IPR058535">
    <property type="entry name" value="MafB19-deam"/>
</dbReference>
<comment type="function">
    <text evidence="8">Catalyzes the deamination of adenosine to inosine at the wobble position 34 of tRNA(Arg2).</text>
</comment>
<name>D6Z6R1_DESAT</name>
<accession>D6Z6R1</accession>
<dbReference type="GO" id="GO:0008270">
    <property type="term" value="F:zinc ion binding"/>
    <property type="evidence" value="ECO:0007669"/>
    <property type="project" value="UniProtKB-UniRule"/>
</dbReference>
<sequence>MVNQLPGAPPAPKDTSLMHQALEAARAAAARGEVPVGALLIDRQGEILAVDGNRTIGDHDPSGHAEIVVLRRAAARIGNHRLTGTTLYVTLEPCLMCVGVMIQARIERLVFGANDPKAGAVVSLYRLAADPRLNHRLQVTAGVLARDAGQLLRDFFRARRS</sequence>
<dbReference type="GO" id="GO:0052717">
    <property type="term" value="F:tRNA-specific adenosine-34 deaminase activity"/>
    <property type="evidence" value="ECO:0007669"/>
    <property type="project" value="UniProtKB-UniRule"/>
</dbReference>
<keyword evidence="6 8" id="KW-0862">Zinc</keyword>
<dbReference type="SUPFAM" id="SSF53927">
    <property type="entry name" value="Cytidine deaminase-like"/>
    <property type="match status" value="1"/>
</dbReference>
<dbReference type="eggNOG" id="COG0590">
    <property type="taxonomic scope" value="Bacteria"/>
</dbReference>
<reference evidence="11" key="1">
    <citation type="submission" date="2010-02" db="EMBL/GenBank/DDBJ databases">
        <title>Complete sequence of Desulfurivibrio alkaliphilus AHT2.</title>
        <authorList>
            <consortium name="US DOE Joint Genome Institute"/>
            <person name="Pitluck S."/>
            <person name="Chertkov O."/>
            <person name="Detter J.C."/>
            <person name="Han C."/>
            <person name="Tapia R."/>
            <person name="Larimer F."/>
            <person name="Land M."/>
            <person name="Hauser L."/>
            <person name="Kyrpides N."/>
            <person name="Mikhailova N."/>
            <person name="Sorokin D.Y."/>
            <person name="Muyzer G."/>
            <person name="Woyke T."/>
        </authorList>
    </citation>
    <scope>NUCLEOTIDE SEQUENCE [LARGE SCALE GENOMIC DNA]</scope>
    <source>
        <strain evidence="11">DSM 19089 / UNIQEM U267 / AHT2</strain>
    </source>
</reference>
<dbReference type="STRING" id="589865.DaAHT2_0309"/>
<feature type="domain" description="CMP/dCMP-type deaminase" evidence="9">
    <location>
        <begin position="12"/>
        <end position="140"/>
    </location>
</feature>
<keyword evidence="4 8" id="KW-0479">Metal-binding</keyword>
<feature type="binding site" evidence="8">
    <location>
        <position position="97"/>
    </location>
    <ligand>
        <name>Zn(2+)</name>
        <dbReference type="ChEBI" id="CHEBI:29105"/>
        <note>catalytic</note>
    </ligand>
</feature>
<dbReference type="PANTHER" id="PTHR11079:SF202">
    <property type="entry name" value="TRNA-SPECIFIC ADENOSINE DEAMINASE"/>
    <property type="match status" value="1"/>
</dbReference>
<evidence type="ECO:0000256" key="7">
    <source>
        <dbReference type="ARBA" id="ARBA00048045"/>
    </source>
</evidence>
<evidence type="ECO:0000256" key="6">
    <source>
        <dbReference type="ARBA" id="ARBA00022833"/>
    </source>
</evidence>
<comment type="cofactor">
    <cofactor evidence="8">
        <name>Zn(2+)</name>
        <dbReference type="ChEBI" id="CHEBI:29105"/>
    </cofactor>
    <text evidence="8">Binds 1 zinc ion per subunit.</text>
</comment>
<keyword evidence="11" id="KW-1185">Reference proteome</keyword>
<feature type="binding site" evidence="8">
    <location>
        <position position="94"/>
    </location>
    <ligand>
        <name>Zn(2+)</name>
        <dbReference type="ChEBI" id="CHEBI:29105"/>
        <note>catalytic</note>
    </ligand>
</feature>
<dbReference type="EC" id="3.5.4.33" evidence="8"/>
<evidence type="ECO:0000256" key="2">
    <source>
        <dbReference type="ARBA" id="ARBA00011738"/>
    </source>
</evidence>
<keyword evidence="3 8" id="KW-0819">tRNA processing</keyword>
<proteinExistence type="inferred from homology"/>
<dbReference type="FunCoup" id="D6Z6R1">
    <property type="interactions" value="337"/>
</dbReference>
<dbReference type="CDD" id="cd01285">
    <property type="entry name" value="nucleoside_deaminase"/>
    <property type="match status" value="1"/>
</dbReference>
<evidence type="ECO:0000256" key="5">
    <source>
        <dbReference type="ARBA" id="ARBA00022801"/>
    </source>
</evidence>
<evidence type="ECO:0000313" key="10">
    <source>
        <dbReference type="EMBL" id="ADH85020.1"/>
    </source>
</evidence>
<protein>
    <recommendedName>
        <fullName evidence="8">tRNA-specific adenosine deaminase</fullName>
        <ecNumber evidence="8">3.5.4.33</ecNumber>
    </recommendedName>
</protein>
<dbReference type="InterPro" id="IPR016192">
    <property type="entry name" value="APOBEC/CMP_deaminase_Zn-bd"/>
</dbReference>